<evidence type="ECO:0000313" key="10">
    <source>
        <dbReference type="Proteomes" id="UP000031760"/>
    </source>
</evidence>
<dbReference type="HOGENOM" id="CLU_012611_0_0_10"/>
<feature type="active site" description="Charge relay system" evidence="6">
    <location>
        <position position="155"/>
    </location>
</feature>
<dbReference type="CDD" id="cd04842">
    <property type="entry name" value="Peptidases_S8_Kp43_protease"/>
    <property type="match status" value="1"/>
</dbReference>
<evidence type="ECO:0000256" key="6">
    <source>
        <dbReference type="PROSITE-ProRule" id="PRU01240"/>
    </source>
</evidence>
<feature type="active site" description="Charge relay system" evidence="6">
    <location>
        <position position="337"/>
    </location>
</feature>
<accession>W8VSD8</accession>
<comment type="similarity">
    <text evidence="1 6">Belongs to the peptidase S8 family.</text>
</comment>
<dbReference type="PROSITE" id="PS51892">
    <property type="entry name" value="SUBTILASE"/>
    <property type="match status" value="1"/>
</dbReference>
<dbReference type="AlphaFoldDB" id="W8VSD8"/>
<dbReference type="InterPro" id="IPR023828">
    <property type="entry name" value="Peptidase_S8_Ser-AS"/>
</dbReference>
<dbReference type="KEGG" id="nmf:NMS_2151"/>
<dbReference type="PRINTS" id="PR00723">
    <property type="entry name" value="SUBTILISIN"/>
</dbReference>
<gene>
    <name evidence="9" type="ORF">NMS_2151</name>
</gene>
<dbReference type="SUPFAM" id="SSF49785">
    <property type="entry name" value="Galactose-binding domain-like"/>
    <property type="match status" value="1"/>
</dbReference>
<keyword evidence="3" id="KW-0732">Signal</keyword>
<evidence type="ECO:0000256" key="3">
    <source>
        <dbReference type="ARBA" id="ARBA00022729"/>
    </source>
</evidence>
<dbReference type="InterPro" id="IPR015500">
    <property type="entry name" value="Peptidase_S8_subtilisin-rel"/>
</dbReference>
<evidence type="ECO:0000256" key="2">
    <source>
        <dbReference type="ARBA" id="ARBA00022670"/>
    </source>
</evidence>
<keyword evidence="5 6" id="KW-0720">Serine protease</keyword>
<dbReference type="InterPro" id="IPR036852">
    <property type="entry name" value="Peptidase_S8/S53_dom_sf"/>
</dbReference>
<protein>
    <submittedName>
        <fullName evidence="9">Uncharacterized protein</fullName>
    </submittedName>
</protein>
<organism evidence="9 10">
    <name type="scientific">Nonlabens marinus S1-08</name>
    <dbReference type="NCBI Taxonomy" id="1454201"/>
    <lineage>
        <taxon>Bacteria</taxon>
        <taxon>Pseudomonadati</taxon>
        <taxon>Bacteroidota</taxon>
        <taxon>Flavobacteriia</taxon>
        <taxon>Flavobacteriales</taxon>
        <taxon>Flavobacteriaceae</taxon>
        <taxon>Nonlabens</taxon>
    </lineage>
</organism>
<evidence type="ECO:0000256" key="5">
    <source>
        <dbReference type="ARBA" id="ARBA00022825"/>
    </source>
</evidence>
<dbReference type="PROSITE" id="PS00138">
    <property type="entry name" value="SUBTILASE_SER"/>
    <property type="match status" value="1"/>
</dbReference>
<keyword evidence="2 6" id="KW-0645">Protease</keyword>
<name>W8VSD8_9FLAO</name>
<keyword evidence="4 6" id="KW-0378">Hydrolase</keyword>
<evidence type="ECO:0000313" key="9">
    <source>
        <dbReference type="EMBL" id="BAO56160.1"/>
    </source>
</evidence>
<dbReference type="Gene3D" id="2.60.120.380">
    <property type="match status" value="1"/>
</dbReference>
<dbReference type="Pfam" id="PF18962">
    <property type="entry name" value="Por_Secre_tail"/>
    <property type="match status" value="1"/>
</dbReference>
<evidence type="ECO:0000256" key="1">
    <source>
        <dbReference type="ARBA" id="ARBA00011073"/>
    </source>
</evidence>
<dbReference type="NCBIfam" id="TIGR04183">
    <property type="entry name" value="Por_Secre_tail"/>
    <property type="match status" value="1"/>
</dbReference>
<evidence type="ECO:0000256" key="4">
    <source>
        <dbReference type="ARBA" id="ARBA00022801"/>
    </source>
</evidence>
<keyword evidence="10" id="KW-1185">Reference proteome</keyword>
<dbReference type="GO" id="GO:0004252">
    <property type="term" value="F:serine-type endopeptidase activity"/>
    <property type="evidence" value="ECO:0007669"/>
    <property type="project" value="UniProtKB-UniRule"/>
</dbReference>
<dbReference type="Pfam" id="PF00082">
    <property type="entry name" value="Peptidase_S8"/>
    <property type="match status" value="1"/>
</dbReference>
<feature type="domain" description="Peptidase S8/S53" evidence="7">
    <location>
        <begin position="146"/>
        <end position="391"/>
    </location>
</feature>
<dbReference type="EMBL" id="AP014548">
    <property type="protein sequence ID" value="BAO56160.1"/>
    <property type="molecule type" value="Genomic_DNA"/>
</dbReference>
<dbReference type="InterPro" id="IPR008979">
    <property type="entry name" value="Galactose-bd-like_sf"/>
</dbReference>
<dbReference type="RefSeq" id="WP_052476908.1">
    <property type="nucleotide sequence ID" value="NZ_AP014548.1"/>
</dbReference>
<sequence>MFKQLLTASFLIGCLTIGKAQTDTERQQIISTYDEGKIATAKAYLENMAEKNRAEVQEYLALNPSIQKTRVSNGEFVWLERIDRYGNPVFISTTNFNGGLTIGVNHLHSGGSLGLNIEGQGINAGLWDGGYARSTHAEFNDRVTFGETEKAVSDHGTHVGGTMISRGNNTQLKGMAPRGTIVSYRFDDDVSEMFNEAAAGLLLSNHSYGRLVDESTPVAVFGKYEETATSFDFVTNLYPYYLPVVSAGNDRNDGYNLLDNGYDILTDRTLSKNSMTVGAVEGIFAYSGPSSVKMSSFSSWGPTDDGRIKPDLVAKGVSVTSLGNDSDTSTATMSGTSMSSPMVTGGLMLLHQLFNQQEGKFMRSATVKGLALLTTKEAGDNPGPDYRFGWGLLDVEAAAKMILANNQSSTILERSLSSGGSYQAAFSTKGSNTLSFALSWTDQPGQAPSDAEDDPTPILVNDLDIKVTAADGTEYFPYKLDVNNPEAAATTGINNVDNIEIIKINAPAGDYTVSVTHKGSLLGSQAYSLLVNGATPKTASSRRDQITSLSMFPNPATNQFNITFSEPLNGAKILVNIYNSIGQEVLTKQFDNSGNFNQAIDIAGLSSGMYLVKIGDGNVSSTRKLIVR</sequence>
<dbReference type="InterPro" id="IPR000209">
    <property type="entry name" value="Peptidase_S8/S53_dom"/>
</dbReference>
<dbReference type="PANTHER" id="PTHR43806:SF11">
    <property type="entry name" value="CEREVISIN-RELATED"/>
    <property type="match status" value="1"/>
</dbReference>
<evidence type="ECO:0000259" key="8">
    <source>
        <dbReference type="Pfam" id="PF18962"/>
    </source>
</evidence>
<dbReference type="Gene3D" id="3.40.50.200">
    <property type="entry name" value="Peptidase S8/S53 domain"/>
    <property type="match status" value="1"/>
</dbReference>
<dbReference type="PANTHER" id="PTHR43806">
    <property type="entry name" value="PEPTIDASE S8"/>
    <property type="match status" value="1"/>
</dbReference>
<feature type="domain" description="Secretion system C-terminal sorting" evidence="8">
    <location>
        <begin position="551"/>
        <end position="627"/>
    </location>
</feature>
<feature type="active site" description="Charge relay system" evidence="6">
    <location>
        <position position="128"/>
    </location>
</feature>
<dbReference type="STRING" id="1454201.NMS_2151"/>
<evidence type="ECO:0000259" key="7">
    <source>
        <dbReference type="Pfam" id="PF00082"/>
    </source>
</evidence>
<reference evidence="9 10" key="1">
    <citation type="journal article" date="2014" name="Proc. Natl. Acad. Sci. U.S.A.">
        <title>Functional characterization of flavobacteria rhodopsins reveals a unique class of light-driven chloride pump in bacteria.</title>
        <authorList>
            <person name="Yoshizawa S."/>
            <person name="Kumagai Y."/>
            <person name="Kim H."/>
            <person name="Ogura Y."/>
            <person name="Hayashi T."/>
            <person name="Iwasaki W."/>
            <person name="DeLong E.F."/>
            <person name="Kogure K."/>
        </authorList>
    </citation>
    <scope>NUCLEOTIDE SEQUENCE [LARGE SCALE GENOMIC DNA]</scope>
    <source>
        <strain evidence="9 10">S1-08</strain>
    </source>
</reference>
<dbReference type="OrthoDB" id="9792152at2"/>
<dbReference type="InterPro" id="IPR034058">
    <property type="entry name" value="TagA/B/C/D_pept_dom"/>
</dbReference>
<dbReference type="InterPro" id="IPR026444">
    <property type="entry name" value="Secre_tail"/>
</dbReference>
<dbReference type="InterPro" id="IPR050131">
    <property type="entry name" value="Peptidase_S8_subtilisin-like"/>
</dbReference>
<dbReference type="Proteomes" id="UP000031760">
    <property type="component" value="Chromosome"/>
</dbReference>
<dbReference type="GO" id="GO:0006508">
    <property type="term" value="P:proteolysis"/>
    <property type="evidence" value="ECO:0007669"/>
    <property type="project" value="UniProtKB-KW"/>
</dbReference>
<proteinExistence type="inferred from homology"/>
<dbReference type="SUPFAM" id="SSF52743">
    <property type="entry name" value="Subtilisin-like"/>
    <property type="match status" value="1"/>
</dbReference>